<dbReference type="AlphaFoldDB" id="A0A6G7CHM4"/>
<dbReference type="EC" id="3.5.2.9" evidence="5"/>
<evidence type="ECO:0000259" key="4">
    <source>
        <dbReference type="SMART" id="SM00796"/>
    </source>
</evidence>
<sequence>MKVEIYRVSETSLIVYFGHSINLELIERIALFSHTVQQRYQGKIIEVIPSYTTLLMEYHPVKTDVQELMYWCKTQAEQMANSKAVTSESKTVTFPVYYHPEVAPDLEHIAKEKQLSVQQVIDIHSKNEYTVCAIGFAPGFAFLGTVDPKIAIPRHSEPRLNVAKGSVAIADEQTAIYPQQTPGGWQIIGNCPVDLFNIEQEPMMPFEVGDKVRFEPISREKYLALGGVL</sequence>
<dbReference type="Gene3D" id="3.30.1360.40">
    <property type="match status" value="1"/>
</dbReference>
<dbReference type="RefSeq" id="WP_165311196.1">
    <property type="nucleotide sequence ID" value="NZ_CP049331.1"/>
</dbReference>
<dbReference type="SMART" id="SM00796">
    <property type="entry name" value="AHS1"/>
    <property type="match status" value="1"/>
</dbReference>
<keyword evidence="1" id="KW-0547">Nucleotide-binding</keyword>
<dbReference type="GO" id="GO:0017168">
    <property type="term" value="F:5-oxoprolinase (ATP-hydrolyzing) activity"/>
    <property type="evidence" value="ECO:0007669"/>
    <property type="project" value="UniProtKB-EC"/>
</dbReference>
<accession>A0A6G7CHM4</accession>
<dbReference type="Proteomes" id="UP000503003">
    <property type="component" value="Chromosome 1"/>
</dbReference>
<dbReference type="InterPro" id="IPR010016">
    <property type="entry name" value="PxpB"/>
</dbReference>
<dbReference type="PANTHER" id="PTHR34698:SF2">
    <property type="entry name" value="5-OXOPROLINASE SUBUNIT B"/>
    <property type="match status" value="1"/>
</dbReference>
<dbReference type="InterPro" id="IPR029000">
    <property type="entry name" value="Cyclophilin-like_dom_sf"/>
</dbReference>
<protein>
    <submittedName>
        <fullName evidence="5">5-oxoprolinase subunit PxpB</fullName>
        <ecNumber evidence="5">3.5.2.9</ecNumber>
    </submittedName>
</protein>
<dbReference type="InterPro" id="IPR003833">
    <property type="entry name" value="CT_C_D"/>
</dbReference>
<organism evidence="5 6">
    <name type="scientific">Vibrio ziniensis</name>
    <dbReference type="NCBI Taxonomy" id="2711221"/>
    <lineage>
        <taxon>Bacteria</taxon>
        <taxon>Pseudomonadati</taxon>
        <taxon>Pseudomonadota</taxon>
        <taxon>Gammaproteobacteria</taxon>
        <taxon>Vibrionales</taxon>
        <taxon>Vibrionaceae</taxon>
        <taxon>Vibrio</taxon>
    </lineage>
</organism>
<evidence type="ECO:0000256" key="1">
    <source>
        <dbReference type="ARBA" id="ARBA00022741"/>
    </source>
</evidence>
<dbReference type="PANTHER" id="PTHR34698">
    <property type="entry name" value="5-OXOPROLINASE SUBUNIT B"/>
    <property type="match status" value="1"/>
</dbReference>
<evidence type="ECO:0000313" key="5">
    <source>
        <dbReference type="EMBL" id="QIH41602.1"/>
    </source>
</evidence>
<dbReference type="Pfam" id="PF02682">
    <property type="entry name" value="CT_C_D"/>
    <property type="match status" value="1"/>
</dbReference>
<reference evidence="5 6" key="1">
    <citation type="submission" date="2020-02" db="EMBL/GenBank/DDBJ databases">
        <title>A complete genome of a marine bacterium Vibrio sp. ZWAL4003 isolated from the mangrove sediment with the ability to degrade polysaccharides.</title>
        <authorList>
            <person name="Wu J."/>
            <person name="Qu W."/>
            <person name="Zeng R."/>
        </authorList>
    </citation>
    <scope>NUCLEOTIDE SEQUENCE [LARGE SCALE GENOMIC DNA]</scope>
    <source>
        <strain evidence="5 6">ZWAL4003</strain>
    </source>
</reference>
<keyword evidence="6" id="KW-1185">Reference proteome</keyword>
<dbReference type="Gene3D" id="2.40.100.10">
    <property type="entry name" value="Cyclophilin-like"/>
    <property type="match status" value="1"/>
</dbReference>
<evidence type="ECO:0000256" key="3">
    <source>
        <dbReference type="ARBA" id="ARBA00022840"/>
    </source>
</evidence>
<evidence type="ECO:0000256" key="2">
    <source>
        <dbReference type="ARBA" id="ARBA00022801"/>
    </source>
</evidence>
<gene>
    <name evidence="5" type="primary">pxpB</name>
    <name evidence="5" type="ORF">G5S32_06225</name>
</gene>
<feature type="domain" description="Carboxyltransferase" evidence="4">
    <location>
        <begin position="3"/>
        <end position="206"/>
    </location>
</feature>
<dbReference type="KEGG" id="vzi:G5S32_06225"/>
<dbReference type="SUPFAM" id="SSF50891">
    <property type="entry name" value="Cyclophilin-like"/>
    <property type="match status" value="1"/>
</dbReference>
<keyword evidence="2 5" id="KW-0378">Hydrolase</keyword>
<evidence type="ECO:0000313" key="6">
    <source>
        <dbReference type="Proteomes" id="UP000503003"/>
    </source>
</evidence>
<keyword evidence="3" id="KW-0067">ATP-binding</keyword>
<dbReference type="EMBL" id="CP049331">
    <property type="protein sequence ID" value="QIH41602.1"/>
    <property type="molecule type" value="Genomic_DNA"/>
</dbReference>
<proteinExistence type="predicted"/>
<name>A0A6G7CHM4_9VIBR</name>
<dbReference type="SUPFAM" id="SSF160467">
    <property type="entry name" value="PH0987 N-terminal domain-like"/>
    <property type="match status" value="1"/>
</dbReference>
<dbReference type="GO" id="GO:0005524">
    <property type="term" value="F:ATP binding"/>
    <property type="evidence" value="ECO:0007669"/>
    <property type="project" value="UniProtKB-KW"/>
</dbReference>
<dbReference type="NCBIfam" id="TIGR00370">
    <property type="entry name" value="5-oxoprolinase subunit PxpB"/>
    <property type="match status" value="1"/>
</dbReference>